<organism evidence="1 2">
    <name type="scientific">Trichonephila clavata</name>
    <name type="common">Joro spider</name>
    <name type="synonym">Nephila clavata</name>
    <dbReference type="NCBI Taxonomy" id="2740835"/>
    <lineage>
        <taxon>Eukaryota</taxon>
        <taxon>Metazoa</taxon>
        <taxon>Ecdysozoa</taxon>
        <taxon>Arthropoda</taxon>
        <taxon>Chelicerata</taxon>
        <taxon>Arachnida</taxon>
        <taxon>Araneae</taxon>
        <taxon>Araneomorphae</taxon>
        <taxon>Entelegynae</taxon>
        <taxon>Araneoidea</taxon>
        <taxon>Nephilidae</taxon>
        <taxon>Trichonephila</taxon>
    </lineage>
</organism>
<dbReference type="Proteomes" id="UP000887116">
    <property type="component" value="Unassembled WGS sequence"/>
</dbReference>
<dbReference type="AlphaFoldDB" id="A0A8X6F521"/>
<dbReference type="EMBL" id="BMAO01021002">
    <property type="protein sequence ID" value="GFQ71243.1"/>
    <property type="molecule type" value="Genomic_DNA"/>
</dbReference>
<protein>
    <submittedName>
        <fullName evidence="1">DUF1758 domain-containing protein</fullName>
    </submittedName>
</protein>
<name>A0A8X6F521_TRICU</name>
<gene>
    <name evidence="1" type="primary">AVEN_157354_1</name>
    <name evidence="1" type="ORF">TNCT_218331</name>
</gene>
<evidence type="ECO:0000313" key="1">
    <source>
        <dbReference type="EMBL" id="GFQ71243.1"/>
    </source>
</evidence>
<sequence length="90" mass="10192">MDALRDRSENKRALVDIHISEILSKIQIENPAQLRFLINTVRSPLLSLKNVKMDSNVLSGAISLHMLNSKIDKESQRLLQLNLKTTEVPS</sequence>
<reference evidence="1" key="1">
    <citation type="submission" date="2020-07" db="EMBL/GenBank/DDBJ databases">
        <title>Multicomponent nature underlies the extraordinary mechanical properties of spider dragline silk.</title>
        <authorList>
            <person name="Kono N."/>
            <person name="Nakamura H."/>
            <person name="Mori M."/>
            <person name="Yoshida Y."/>
            <person name="Ohtoshi R."/>
            <person name="Malay A.D."/>
            <person name="Moran D.A.P."/>
            <person name="Tomita M."/>
            <person name="Numata K."/>
            <person name="Arakawa K."/>
        </authorList>
    </citation>
    <scope>NUCLEOTIDE SEQUENCE</scope>
</reference>
<comment type="caution">
    <text evidence="1">The sequence shown here is derived from an EMBL/GenBank/DDBJ whole genome shotgun (WGS) entry which is preliminary data.</text>
</comment>
<proteinExistence type="predicted"/>
<accession>A0A8X6F521</accession>
<evidence type="ECO:0000313" key="2">
    <source>
        <dbReference type="Proteomes" id="UP000887116"/>
    </source>
</evidence>
<keyword evidence="2" id="KW-1185">Reference proteome</keyword>